<proteinExistence type="predicted"/>
<name>A0ABQ7EWH7_BRACR</name>
<dbReference type="Proteomes" id="UP000266723">
    <property type="component" value="Unassembled WGS sequence"/>
</dbReference>
<sequence length="108" mass="12349">MFLAMSKARADLVSLVNAQQYQNQQGNSNAILTISCKFGVFYPQRSALFIDRHHYLCVARFCSTTVDPYASSVDRYSLIPVDRQHSPSIDQHPSSDINRYSILDIDRY</sequence>
<evidence type="ECO:0000313" key="1">
    <source>
        <dbReference type="EMBL" id="KAF3607605.1"/>
    </source>
</evidence>
<protein>
    <submittedName>
        <fullName evidence="1">Uncharacterized protein</fullName>
    </submittedName>
</protein>
<dbReference type="EMBL" id="QGKV02000297">
    <property type="protein sequence ID" value="KAF3607605.1"/>
    <property type="molecule type" value="Genomic_DNA"/>
</dbReference>
<keyword evidence="2" id="KW-1185">Reference proteome</keyword>
<comment type="caution">
    <text evidence="1">The sequence shown here is derived from an EMBL/GenBank/DDBJ whole genome shotgun (WGS) entry which is preliminary data.</text>
</comment>
<evidence type="ECO:0000313" key="2">
    <source>
        <dbReference type="Proteomes" id="UP000266723"/>
    </source>
</evidence>
<organism evidence="1 2">
    <name type="scientific">Brassica cretica</name>
    <name type="common">Mustard</name>
    <dbReference type="NCBI Taxonomy" id="69181"/>
    <lineage>
        <taxon>Eukaryota</taxon>
        <taxon>Viridiplantae</taxon>
        <taxon>Streptophyta</taxon>
        <taxon>Embryophyta</taxon>
        <taxon>Tracheophyta</taxon>
        <taxon>Spermatophyta</taxon>
        <taxon>Magnoliopsida</taxon>
        <taxon>eudicotyledons</taxon>
        <taxon>Gunneridae</taxon>
        <taxon>Pentapetalae</taxon>
        <taxon>rosids</taxon>
        <taxon>malvids</taxon>
        <taxon>Brassicales</taxon>
        <taxon>Brassicaceae</taxon>
        <taxon>Brassiceae</taxon>
        <taxon>Brassica</taxon>
    </lineage>
</organism>
<reference evidence="1 2" key="1">
    <citation type="journal article" date="2020" name="BMC Genomics">
        <title>Intraspecific diversification of the crop wild relative Brassica cretica Lam. using demographic model selection.</title>
        <authorList>
            <person name="Kioukis A."/>
            <person name="Michalopoulou V.A."/>
            <person name="Briers L."/>
            <person name="Pirintsos S."/>
            <person name="Studholme D.J."/>
            <person name="Pavlidis P."/>
            <person name="Sarris P.F."/>
        </authorList>
    </citation>
    <scope>NUCLEOTIDE SEQUENCE [LARGE SCALE GENOMIC DNA]</scope>
    <source>
        <strain evidence="2">cv. PFS-1207/04</strain>
    </source>
</reference>
<gene>
    <name evidence="1" type="ORF">DY000_02046318</name>
</gene>
<accession>A0ABQ7EWH7</accession>